<reference evidence="6 7" key="1">
    <citation type="submission" date="2015-03" db="EMBL/GenBank/DDBJ databases">
        <authorList>
            <consortium name="Pathogen Informatics"/>
            <person name="Murphy D."/>
        </authorList>
    </citation>
    <scope>NUCLEOTIDE SEQUENCE [LARGE SCALE GENOMIC DNA]</scope>
    <source>
        <strain evidence="7">type strain: CIP110231</strain>
    </source>
</reference>
<keyword evidence="7" id="KW-1185">Reference proteome</keyword>
<dbReference type="PRINTS" id="PR00039">
    <property type="entry name" value="HTHLYSR"/>
</dbReference>
<dbReference type="Gene3D" id="3.40.190.290">
    <property type="match status" value="1"/>
</dbReference>
<dbReference type="EMBL" id="CPYD01000002">
    <property type="protein sequence ID" value="CNE13236.1"/>
    <property type="molecule type" value="Genomic_DNA"/>
</dbReference>
<dbReference type="InterPro" id="IPR036388">
    <property type="entry name" value="WH-like_DNA-bd_sf"/>
</dbReference>
<dbReference type="PANTHER" id="PTHR30537">
    <property type="entry name" value="HTH-TYPE TRANSCRIPTIONAL REGULATOR"/>
    <property type="match status" value="1"/>
</dbReference>
<organism evidence="6 7">
    <name type="scientific">Yersinia nurmii</name>
    <dbReference type="NCBI Taxonomy" id="685706"/>
    <lineage>
        <taxon>Bacteria</taxon>
        <taxon>Pseudomonadati</taxon>
        <taxon>Pseudomonadota</taxon>
        <taxon>Gammaproteobacteria</taxon>
        <taxon>Enterobacterales</taxon>
        <taxon>Yersiniaceae</taxon>
        <taxon>Yersinia</taxon>
    </lineage>
</organism>
<dbReference type="SUPFAM" id="SSF46785">
    <property type="entry name" value="Winged helix' DNA-binding domain"/>
    <property type="match status" value="1"/>
</dbReference>
<evidence type="ECO:0000259" key="5">
    <source>
        <dbReference type="PROSITE" id="PS50931"/>
    </source>
</evidence>
<feature type="domain" description="HTH lysR-type" evidence="5">
    <location>
        <begin position="1"/>
        <end position="58"/>
    </location>
</feature>
<dbReference type="PROSITE" id="PS50931">
    <property type="entry name" value="HTH_LYSR"/>
    <property type="match status" value="1"/>
</dbReference>
<name>A0ABM9S3V2_9GAMM</name>
<dbReference type="Gene3D" id="1.10.10.10">
    <property type="entry name" value="Winged helix-like DNA-binding domain superfamily/Winged helix DNA-binding domain"/>
    <property type="match status" value="1"/>
</dbReference>
<dbReference type="Pfam" id="PF03466">
    <property type="entry name" value="LysR_substrate"/>
    <property type="match status" value="1"/>
</dbReference>
<keyword evidence="3" id="KW-0238">DNA-binding</keyword>
<gene>
    <name evidence="6" type="primary">dmlR_2</name>
    <name evidence="6" type="ORF">ERS137967_00833</name>
</gene>
<comment type="similarity">
    <text evidence="1">Belongs to the LysR transcriptional regulatory family.</text>
</comment>
<dbReference type="InterPro" id="IPR036390">
    <property type="entry name" value="WH_DNA-bd_sf"/>
</dbReference>
<dbReference type="Proteomes" id="UP000040578">
    <property type="component" value="Unassembled WGS sequence"/>
</dbReference>
<dbReference type="PANTHER" id="PTHR30537:SF3">
    <property type="entry name" value="TRANSCRIPTIONAL REGULATORY PROTEIN"/>
    <property type="match status" value="1"/>
</dbReference>
<accession>A0ABM9S3V2</accession>
<protein>
    <submittedName>
        <fullName evidence="6">LysR family transcriptional regulator</fullName>
    </submittedName>
</protein>
<evidence type="ECO:0000313" key="7">
    <source>
        <dbReference type="Proteomes" id="UP000040578"/>
    </source>
</evidence>
<evidence type="ECO:0000256" key="4">
    <source>
        <dbReference type="ARBA" id="ARBA00023163"/>
    </source>
</evidence>
<dbReference type="SUPFAM" id="SSF53850">
    <property type="entry name" value="Periplasmic binding protein-like II"/>
    <property type="match status" value="1"/>
</dbReference>
<evidence type="ECO:0000256" key="3">
    <source>
        <dbReference type="ARBA" id="ARBA00023125"/>
    </source>
</evidence>
<evidence type="ECO:0000313" key="6">
    <source>
        <dbReference type="EMBL" id="CNE13236.1"/>
    </source>
</evidence>
<keyword evidence="4" id="KW-0804">Transcription</keyword>
<dbReference type="InterPro" id="IPR058163">
    <property type="entry name" value="LysR-type_TF_proteobact-type"/>
</dbReference>
<sequence length="298" mass="33381">MNWDDARFFLAVARAGTLRQAARELHVDQATVGRRISALEHALNSKLFIRTPKHFTLSLLGEQLLTDAVAMECAAQAINRKAANGDDRLQGTVSIVTTDTLAEGFVLPALKLLRQQHPNISYSVATSINITNMAHHDADLAIRGNRPENEELIVKRLATINMGLYASHEYIALRGVPQLGEHFRGHDLLLFPQQDVPRHWQSLCGEMLVQPNVVLQSNSQILLRSATQKGLGIALLSCFLADNDEDFVRIWPERQEPVDIWLVLHPDVQRAARVRAVINSLEDTFQAQCRIRRPDTAN</sequence>
<evidence type="ECO:0000256" key="2">
    <source>
        <dbReference type="ARBA" id="ARBA00023015"/>
    </source>
</evidence>
<dbReference type="Pfam" id="PF00126">
    <property type="entry name" value="HTH_1"/>
    <property type="match status" value="1"/>
</dbReference>
<proteinExistence type="inferred from homology"/>
<evidence type="ECO:0000256" key="1">
    <source>
        <dbReference type="ARBA" id="ARBA00009437"/>
    </source>
</evidence>
<dbReference type="InterPro" id="IPR000847">
    <property type="entry name" value="LysR_HTH_N"/>
</dbReference>
<comment type="caution">
    <text evidence="6">The sequence shown here is derived from an EMBL/GenBank/DDBJ whole genome shotgun (WGS) entry which is preliminary data.</text>
</comment>
<dbReference type="InterPro" id="IPR005119">
    <property type="entry name" value="LysR_subst-bd"/>
</dbReference>
<keyword evidence="2" id="KW-0805">Transcription regulation</keyword>